<evidence type="ECO:0000313" key="3">
    <source>
        <dbReference type="Proteomes" id="UP000251314"/>
    </source>
</evidence>
<sequence length="85" mass="9343">MIVHAPLIAFVYCGQKQHVAESGAVDMKYGPAAGVRNLRDVFGDGPPSQKMILVVIDRFYTSIVLAVQLLLMGFYTIGTIMMNRP</sequence>
<keyword evidence="1" id="KW-1133">Transmembrane helix</keyword>
<reference evidence="2 3" key="1">
    <citation type="submission" date="2018-01" db="EMBL/GenBank/DDBJ databases">
        <title>Draft genome of the strawberry crown rot pathogen Phytophthora cactorum.</title>
        <authorList>
            <person name="Armitage A.D."/>
            <person name="Lysoe E."/>
            <person name="Nellist C.F."/>
            <person name="Harrison R.J."/>
            <person name="Brurberg M.B."/>
        </authorList>
    </citation>
    <scope>NUCLEOTIDE SEQUENCE [LARGE SCALE GENOMIC DNA]</scope>
    <source>
        <strain evidence="2 3">10300</strain>
    </source>
</reference>
<evidence type="ECO:0000313" key="2">
    <source>
        <dbReference type="EMBL" id="RAW38893.1"/>
    </source>
</evidence>
<proteinExistence type="predicted"/>
<feature type="transmembrane region" description="Helical" evidence="1">
    <location>
        <begin position="59"/>
        <end position="82"/>
    </location>
</feature>
<gene>
    <name evidence="2" type="ORF">PC110_g4872</name>
</gene>
<accession>A0A329SPJ9</accession>
<dbReference type="AlphaFoldDB" id="A0A329SPJ9"/>
<evidence type="ECO:0000256" key="1">
    <source>
        <dbReference type="SAM" id="Phobius"/>
    </source>
</evidence>
<keyword evidence="1" id="KW-0472">Membrane</keyword>
<dbReference type="STRING" id="29920.A0A329SPJ9"/>
<evidence type="ECO:0008006" key="4">
    <source>
        <dbReference type="Google" id="ProtNLM"/>
    </source>
</evidence>
<dbReference type="VEuPathDB" id="FungiDB:PC110_g4872"/>
<keyword evidence="3" id="KW-1185">Reference proteome</keyword>
<dbReference type="OrthoDB" id="124126at2759"/>
<keyword evidence="1" id="KW-0812">Transmembrane</keyword>
<dbReference type="Proteomes" id="UP000251314">
    <property type="component" value="Unassembled WGS sequence"/>
</dbReference>
<comment type="caution">
    <text evidence="2">The sequence shown here is derived from an EMBL/GenBank/DDBJ whole genome shotgun (WGS) entry which is preliminary data.</text>
</comment>
<name>A0A329SPJ9_9STRA</name>
<protein>
    <recommendedName>
        <fullName evidence="4">PiggyBac transposable element-derived protein domain-containing protein</fullName>
    </recommendedName>
</protein>
<dbReference type="EMBL" id="MJFZ01000078">
    <property type="protein sequence ID" value="RAW38893.1"/>
    <property type="molecule type" value="Genomic_DNA"/>
</dbReference>
<organism evidence="2 3">
    <name type="scientific">Phytophthora cactorum</name>
    <dbReference type="NCBI Taxonomy" id="29920"/>
    <lineage>
        <taxon>Eukaryota</taxon>
        <taxon>Sar</taxon>
        <taxon>Stramenopiles</taxon>
        <taxon>Oomycota</taxon>
        <taxon>Peronosporomycetes</taxon>
        <taxon>Peronosporales</taxon>
        <taxon>Peronosporaceae</taxon>
        <taxon>Phytophthora</taxon>
    </lineage>
</organism>